<organism evidence="1 2">
    <name type="scientific">Curtobacterium citreum</name>
    <dbReference type="NCBI Taxonomy" id="2036"/>
    <lineage>
        <taxon>Bacteria</taxon>
        <taxon>Bacillati</taxon>
        <taxon>Actinomycetota</taxon>
        <taxon>Actinomycetes</taxon>
        <taxon>Micrococcales</taxon>
        <taxon>Microbacteriaceae</taxon>
        <taxon>Curtobacterium</taxon>
    </lineage>
</organism>
<evidence type="ECO:0008006" key="3">
    <source>
        <dbReference type="Google" id="ProtNLM"/>
    </source>
</evidence>
<reference evidence="1 2" key="1">
    <citation type="submission" date="2020-05" db="EMBL/GenBank/DDBJ databases">
        <title>Genome Sequencing of Type Strains.</title>
        <authorList>
            <person name="Lemaire J.F."/>
            <person name="Inderbitzin P."/>
            <person name="Gregorio O.A."/>
            <person name="Collins S.B."/>
            <person name="Wespe N."/>
            <person name="Knight-Connoni V."/>
        </authorList>
    </citation>
    <scope>NUCLEOTIDE SEQUENCE [LARGE SCALE GENOMIC DNA]</scope>
    <source>
        <strain evidence="1 2">DSM 20512</strain>
    </source>
</reference>
<dbReference type="Gene3D" id="3.40.960.10">
    <property type="entry name" value="VSR Endonuclease"/>
    <property type="match status" value="1"/>
</dbReference>
<dbReference type="Proteomes" id="UP000539146">
    <property type="component" value="Unassembled WGS sequence"/>
</dbReference>
<evidence type="ECO:0000313" key="2">
    <source>
        <dbReference type="Proteomes" id="UP000539146"/>
    </source>
</evidence>
<dbReference type="SUPFAM" id="SSF52980">
    <property type="entry name" value="Restriction endonuclease-like"/>
    <property type="match status" value="1"/>
</dbReference>
<dbReference type="RefSeq" id="WP_175326566.1">
    <property type="nucleotide sequence ID" value="NZ_BAAAWP010000001.1"/>
</dbReference>
<dbReference type="EMBL" id="JABMCG010000123">
    <property type="protein sequence ID" value="NUU29216.1"/>
    <property type="molecule type" value="Genomic_DNA"/>
</dbReference>
<proteinExistence type="predicted"/>
<dbReference type="InterPro" id="IPR011335">
    <property type="entry name" value="Restrct_endonuc-II-like"/>
</dbReference>
<sequence>MSKPRSLPVPFGQTVFTVADALRAGIGKERLRRTDLVVPVHGVRAPAGAEVGGVEALSVVLRDGQRFSHTTAAGIWGAPLPRGAGIDDVVHVSSDGTVAMRRRGVVGHRLPTSDVRDTPLGRASSPAQSWFECADLLSAADLVVLGDHMVRRDHALATPDDLAASIVPGARGVRTARAALERIRVGAESAMETRLRLGVVDAGFPEPELNVDVLDGAGTFLGRVDMAWPEYRIALEYDGDQHRDQDTWRRDQRRGNGFTVNGWLVIHATAVDVARPAVLFERLRRAFADRAGRTRRKRSAG</sequence>
<evidence type="ECO:0000313" key="1">
    <source>
        <dbReference type="EMBL" id="NUU29216.1"/>
    </source>
</evidence>
<accession>A0A850DUB7</accession>
<name>A0A850DUB7_9MICO</name>
<comment type="caution">
    <text evidence="1">The sequence shown here is derived from an EMBL/GenBank/DDBJ whole genome shotgun (WGS) entry which is preliminary data.</text>
</comment>
<dbReference type="AlphaFoldDB" id="A0A850DUB7"/>
<protein>
    <recommendedName>
        <fullName evidence="3">DUF559 domain-containing protein</fullName>
    </recommendedName>
</protein>
<gene>
    <name evidence="1" type="ORF">HP467_14055</name>
</gene>